<proteinExistence type="inferred from homology"/>
<evidence type="ECO:0000256" key="3">
    <source>
        <dbReference type="ARBA" id="ARBA00023186"/>
    </source>
</evidence>
<evidence type="ECO:0000313" key="8">
    <source>
        <dbReference type="EMBL" id="KAK1924508.1"/>
    </source>
</evidence>
<dbReference type="Gene3D" id="3.30.1220.10">
    <property type="entry name" value="CobW-like, C-terminal domain"/>
    <property type="match status" value="1"/>
</dbReference>
<dbReference type="Proteomes" id="UP001182556">
    <property type="component" value="Unassembled WGS sequence"/>
</dbReference>
<feature type="compositionally biased region" description="Acidic residues" evidence="6">
    <location>
        <begin position="346"/>
        <end position="370"/>
    </location>
</feature>
<evidence type="ECO:0000256" key="1">
    <source>
        <dbReference type="ARBA" id="ARBA00022741"/>
    </source>
</evidence>
<comment type="similarity">
    <text evidence="4">Belongs to the SIMIBI class G3E GTPase family. ZNG1 subfamily.</text>
</comment>
<dbReference type="AlphaFoldDB" id="A0AAD9FQV1"/>
<evidence type="ECO:0000256" key="5">
    <source>
        <dbReference type="ARBA" id="ARBA00049117"/>
    </source>
</evidence>
<dbReference type="EMBL" id="JAODAN010000005">
    <property type="protein sequence ID" value="KAK1924508.1"/>
    <property type="molecule type" value="Genomic_DNA"/>
</dbReference>
<dbReference type="Pfam" id="PF07683">
    <property type="entry name" value="CobW_C"/>
    <property type="match status" value="1"/>
</dbReference>
<reference evidence="8" key="1">
    <citation type="submission" date="2023-02" db="EMBL/GenBank/DDBJ databases">
        <title>Identification and recombinant expression of a fungal hydrolase from Papiliotrema laurentii that hydrolyzes apple cutin and clears colloidal polyester polyurethane.</title>
        <authorList>
            <consortium name="DOE Joint Genome Institute"/>
            <person name="Roman V.A."/>
            <person name="Bojanowski C."/>
            <person name="Crable B.R."/>
            <person name="Wagner D.N."/>
            <person name="Hung C.S."/>
            <person name="Nadeau L.J."/>
            <person name="Schratz L."/>
            <person name="Haridas S."/>
            <person name="Pangilinan J."/>
            <person name="Lipzen A."/>
            <person name="Na H."/>
            <person name="Yan M."/>
            <person name="Ng V."/>
            <person name="Grigoriev I.V."/>
            <person name="Spatafora J.W."/>
            <person name="Barlow D."/>
            <person name="Biffinger J."/>
            <person name="Kelley-Loughnane N."/>
            <person name="Varaljay V.A."/>
            <person name="Crookes-Goodson W.J."/>
        </authorList>
    </citation>
    <scope>NUCLEOTIDE SEQUENCE</scope>
    <source>
        <strain evidence="8">5307AH</strain>
    </source>
</reference>
<dbReference type="SUPFAM" id="SSF90002">
    <property type="entry name" value="Hypothetical protein YjiA, C-terminal domain"/>
    <property type="match status" value="1"/>
</dbReference>
<feature type="region of interest" description="Disordered" evidence="6">
    <location>
        <begin position="345"/>
        <end position="391"/>
    </location>
</feature>
<dbReference type="InterPro" id="IPR051927">
    <property type="entry name" value="Zn_Chap_cDPG_Synth"/>
</dbReference>
<dbReference type="Pfam" id="PF02492">
    <property type="entry name" value="cobW"/>
    <property type="match status" value="2"/>
</dbReference>
<evidence type="ECO:0000259" key="7">
    <source>
        <dbReference type="SMART" id="SM00833"/>
    </source>
</evidence>
<dbReference type="CDD" id="cd03112">
    <property type="entry name" value="CobW-like"/>
    <property type="match status" value="1"/>
</dbReference>
<keyword evidence="1" id="KW-0547">Nucleotide-binding</keyword>
<comment type="caution">
    <text evidence="8">The sequence shown here is derived from an EMBL/GenBank/DDBJ whole genome shotgun (WGS) entry which is preliminary data.</text>
</comment>
<dbReference type="SUPFAM" id="SSF52540">
    <property type="entry name" value="P-loop containing nucleoside triphosphate hydrolases"/>
    <property type="match status" value="1"/>
</dbReference>
<dbReference type="GO" id="GO:0016787">
    <property type="term" value="F:hydrolase activity"/>
    <property type="evidence" value="ECO:0007669"/>
    <property type="project" value="UniProtKB-KW"/>
</dbReference>
<evidence type="ECO:0000313" key="9">
    <source>
        <dbReference type="Proteomes" id="UP001182556"/>
    </source>
</evidence>
<feature type="domain" description="CobW C-terminal" evidence="7">
    <location>
        <begin position="314"/>
        <end position="517"/>
    </location>
</feature>
<feature type="compositionally biased region" description="Basic and acidic residues" evidence="6">
    <location>
        <begin position="561"/>
        <end position="575"/>
    </location>
</feature>
<protein>
    <submittedName>
        <fullName evidence="8">Cobalamin synthesis protein</fullName>
    </submittedName>
</protein>
<dbReference type="Gene3D" id="3.40.50.300">
    <property type="entry name" value="P-loop containing nucleotide triphosphate hydrolases"/>
    <property type="match status" value="1"/>
</dbReference>
<dbReference type="SMART" id="SM00833">
    <property type="entry name" value="CobW_C"/>
    <property type="match status" value="1"/>
</dbReference>
<keyword evidence="9" id="KW-1185">Reference proteome</keyword>
<accession>A0AAD9FQV1</accession>
<dbReference type="InterPro" id="IPR027417">
    <property type="entry name" value="P-loop_NTPase"/>
</dbReference>
<dbReference type="PANTHER" id="PTHR43603:SF1">
    <property type="entry name" value="ZINC-REGULATED GTPASE METALLOPROTEIN ACTIVATOR 1"/>
    <property type="match status" value="1"/>
</dbReference>
<feature type="compositionally biased region" description="Basic and acidic residues" evidence="6">
    <location>
        <begin position="371"/>
        <end position="391"/>
    </location>
</feature>
<sequence>MPVSETDSRLPVTLLSGFLGSGKTTLLSHILQSKDHGLRCAVVVNDMGALNIDAALITHHKLTRKEEKVVQMQNGCICCTLRADLLEEIATLAQEGVYDYLIIESSGISEPIQVAETFTPEFAETLASAPLDEIEAGLPADPDQAPGDKRRMAELIASGGLAKVARLDCCVSMVDCTTFMGDFDTTDFLTNRHGKEVDPEDERNITDLLTDQIEFANVILLNKTDMMTTKQVDRIEQLVKTLNPSAKILRTQYSRVDLAEILNTNLFDFSTAASGAGWLHSLRESTLMEMEVTDGKGVMEKRMVPKPETLEYGISSFVYSARRPFHPKRLWETVSAPFCVIQTQYEGEDEEDGEEDGEAEAVSDDEEDHGEDGKEAGVKGEGDDKAADVDPEQQKLEDLAEMEAQKAALDLPARAKFKRGSPVWKGVLRSKGFIWLATRPHVHGEWSQAGVMLTMNGGGPWMCRVPEDEWPGGGDQEVIDAIKLDFLGEWGDRRQELVFIGQDLDKEAISRTLDEALLNDEEWGVWEKTMRSRRTEEKKVQRLYDVFDDGWEAWPEPDLEAAPHDEEAGHGESAHAHTRHSHSHPSKAVKGSGADLGTLDAAEDQDQPSPPKRARVEVC</sequence>
<dbReference type="InterPro" id="IPR003495">
    <property type="entry name" value="CobW/HypB/UreG_nucleotide-bd"/>
</dbReference>
<evidence type="ECO:0000256" key="6">
    <source>
        <dbReference type="SAM" id="MobiDB-lite"/>
    </source>
</evidence>
<evidence type="ECO:0000256" key="2">
    <source>
        <dbReference type="ARBA" id="ARBA00022801"/>
    </source>
</evidence>
<dbReference type="PANTHER" id="PTHR43603">
    <property type="entry name" value="COBW DOMAIN-CONTAINING PROTEIN DDB_G0274527"/>
    <property type="match status" value="1"/>
</dbReference>
<name>A0AAD9FQV1_PAPLA</name>
<dbReference type="InterPro" id="IPR011629">
    <property type="entry name" value="CobW-like_C"/>
</dbReference>
<dbReference type="GO" id="GO:0000166">
    <property type="term" value="F:nucleotide binding"/>
    <property type="evidence" value="ECO:0007669"/>
    <property type="project" value="UniProtKB-KW"/>
</dbReference>
<feature type="compositionally biased region" description="Basic residues" evidence="6">
    <location>
        <begin position="576"/>
        <end position="587"/>
    </location>
</feature>
<evidence type="ECO:0000256" key="4">
    <source>
        <dbReference type="ARBA" id="ARBA00034320"/>
    </source>
</evidence>
<dbReference type="InterPro" id="IPR036627">
    <property type="entry name" value="CobW-likC_sf"/>
</dbReference>
<comment type="catalytic activity">
    <reaction evidence="5">
        <text>GTP + H2O = GDP + phosphate + H(+)</text>
        <dbReference type="Rhea" id="RHEA:19669"/>
        <dbReference type="ChEBI" id="CHEBI:15377"/>
        <dbReference type="ChEBI" id="CHEBI:15378"/>
        <dbReference type="ChEBI" id="CHEBI:37565"/>
        <dbReference type="ChEBI" id="CHEBI:43474"/>
        <dbReference type="ChEBI" id="CHEBI:58189"/>
    </reaction>
    <physiologicalReaction direction="left-to-right" evidence="5">
        <dbReference type="Rhea" id="RHEA:19670"/>
    </physiologicalReaction>
</comment>
<keyword evidence="2" id="KW-0378">Hydrolase</keyword>
<gene>
    <name evidence="8" type="ORF">DB88DRAFT_490704</name>
</gene>
<feature type="region of interest" description="Disordered" evidence="6">
    <location>
        <begin position="555"/>
        <end position="619"/>
    </location>
</feature>
<organism evidence="8 9">
    <name type="scientific">Papiliotrema laurentii</name>
    <name type="common">Cryptococcus laurentii</name>
    <dbReference type="NCBI Taxonomy" id="5418"/>
    <lineage>
        <taxon>Eukaryota</taxon>
        <taxon>Fungi</taxon>
        <taxon>Dikarya</taxon>
        <taxon>Basidiomycota</taxon>
        <taxon>Agaricomycotina</taxon>
        <taxon>Tremellomycetes</taxon>
        <taxon>Tremellales</taxon>
        <taxon>Rhynchogastremaceae</taxon>
        <taxon>Papiliotrema</taxon>
    </lineage>
</organism>
<keyword evidence="3" id="KW-0143">Chaperone</keyword>